<feature type="chain" id="PRO_5012273032" evidence="1">
    <location>
        <begin position="28"/>
        <end position="124"/>
    </location>
</feature>
<gene>
    <name evidence="2" type="ORF">LPB136_05925</name>
</gene>
<reference evidence="2 3" key="1">
    <citation type="submission" date="2016-11" db="EMBL/GenBank/DDBJ databases">
        <title>Tenacibaculum sp. LPB0136, isolated from marine environment.</title>
        <authorList>
            <person name="Kim E."/>
            <person name="Yi H."/>
        </authorList>
    </citation>
    <scope>NUCLEOTIDE SEQUENCE [LARGE SCALE GENOMIC DNA]</scope>
    <source>
        <strain evidence="2 3">LPB0136</strain>
    </source>
</reference>
<feature type="signal peptide" evidence="1">
    <location>
        <begin position="1"/>
        <end position="27"/>
    </location>
</feature>
<keyword evidence="1" id="KW-0732">Signal</keyword>
<sequence length="124" mass="14453">MKKFNFKSKSFYTFIAIALFAISPVLSQVELKPIGKPIKTQLNLKSNNHPNAILFNKIKVINNINYSNYVYTFYTKNNRTVSGTVKEVKDGYVKVKIQEGYKEHKYMFLPFDSISHFQEHYSGE</sequence>
<name>A0A1L3JII8_9FLAO</name>
<accession>A0A1L3JII8</accession>
<dbReference type="RefSeq" id="WP_072555249.1">
    <property type="nucleotide sequence ID" value="NZ_CP018155.1"/>
</dbReference>
<organism evidence="2 3">
    <name type="scientific">Tenacibaculum todarodis</name>
    <dbReference type="NCBI Taxonomy" id="1850252"/>
    <lineage>
        <taxon>Bacteria</taxon>
        <taxon>Pseudomonadati</taxon>
        <taxon>Bacteroidota</taxon>
        <taxon>Flavobacteriia</taxon>
        <taxon>Flavobacteriales</taxon>
        <taxon>Flavobacteriaceae</taxon>
        <taxon>Tenacibaculum</taxon>
    </lineage>
</organism>
<dbReference type="KEGG" id="ten:LPB136_05925"/>
<evidence type="ECO:0000256" key="1">
    <source>
        <dbReference type="SAM" id="SignalP"/>
    </source>
</evidence>
<evidence type="ECO:0000313" key="3">
    <source>
        <dbReference type="Proteomes" id="UP000181898"/>
    </source>
</evidence>
<dbReference type="AlphaFoldDB" id="A0A1L3JII8"/>
<dbReference type="STRING" id="1850252.LPB136_05925"/>
<protein>
    <submittedName>
        <fullName evidence="2">Uncharacterized protein</fullName>
    </submittedName>
</protein>
<proteinExistence type="predicted"/>
<dbReference type="EMBL" id="CP018155">
    <property type="protein sequence ID" value="APG64924.1"/>
    <property type="molecule type" value="Genomic_DNA"/>
</dbReference>
<evidence type="ECO:0000313" key="2">
    <source>
        <dbReference type="EMBL" id="APG64924.1"/>
    </source>
</evidence>
<dbReference type="Proteomes" id="UP000181898">
    <property type="component" value="Chromosome"/>
</dbReference>
<keyword evidence="3" id="KW-1185">Reference proteome</keyword>